<protein>
    <submittedName>
        <fullName evidence="2">Uncharacterized protein</fullName>
    </submittedName>
</protein>
<dbReference type="Proteomes" id="UP000887159">
    <property type="component" value="Unassembled WGS sequence"/>
</dbReference>
<comment type="caution">
    <text evidence="2">The sequence shown here is derived from an EMBL/GenBank/DDBJ whole genome shotgun (WGS) entry which is preliminary data.</text>
</comment>
<feature type="compositionally biased region" description="Polar residues" evidence="1">
    <location>
        <begin position="1"/>
        <end position="15"/>
    </location>
</feature>
<evidence type="ECO:0000313" key="3">
    <source>
        <dbReference type="Proteomes" id="UP000887159"/>
    </source>
</evidence>
<evidence type="ECO:0000313" key="2">
    <source>
        <dbReference type="EMBL" id="GFX96381.1"/>
    </source>
</evidence>
<dbReference type="EMBL" id="BMAU01021191">
    <property type="protein sequence ID" value="GFX96381.1"/>
    <property type="molecule type" value="Genomic_DNA"/>
</dbReference>
<proteinExistence type="predicted"/>
<dbReference type="AlphaFoldDB" id="A0A8X6RRT0"/>
<sequence>MAASSSFIPTPQAQDDNLGEGHPRRVSLQAEVYELAKPTVWPIGDEDVSICSISGAKRVLSNFSVWIHWVLLRKLLMLLPLSDGVKSIPEIYQIPVILVIKKKFMTQALFLLIQK</sequence>
<feature type="region of interest" description="Disordered" evidence="1">
    <location>
        <begin position="1"/>
        <end position="22"/>
    </location>
</feature>
<evidence type="ECO:0000256" key="1">
    <source>
        <dbReference type="SAM" id="MobiDB-lite"/>
    </source>
</evidence>
<keyword evidence="3" id="KW-1185">Reference proteome</keyword>
<organism evidence="2 3">
    <name type="scientific">Trichonephila clavipes</name>
    <name type="common">Golden silk orbweaver</name>
    <name type="synonym">Nephila clavipes</name>
    <dbReference type="NCBI Taxonomy" id="2585209"/>
    <lineage>
        <taxon>Eukaryota</taxon>
        <taxon>Metazoa</taxon>
        <taxon>Ecdysozoa</taxon>
        <taxon>Arthropoda</taxon>
        <taxon>Chelicerata</taxon>
        <taxon>Arachnida</taxon>
        <taxon>Araneae</taxon>
        <taxon>Araneomorphae</taxon>
        <taxon>Entelegynae</taxon>
        <taxon>Araneoidea</taxon>
        <taxon>Nephilidae</taxon>
        <taxon>Trichonephila</taxon>
    </lineage>
</organism>
<gene>
    <name evidence="2" type="ORF">TNCV_2055001</name>
</gene>
<reference evidence="2" key="1">
    <citation type="submission" date="2020-08" db="EMBL/GenBank/DDBJ databases">
        <title>Multicomponent nature underlies the extraordinary mechanical properties of spider dragline silk.</title>
        <authorList>
            <person name="Kono N."/>
            <person name="Nakamura H."/>
            <person name="Mori M."/>
            <person name="Yoshida Y."/>
            <person name="Ohtoshi R."/>
            <person name="Malay A.D."/>
            <person name="Moran D.A.P."/>
            <person name="Tomita M."/>
            <person name="Numata K."/>
            <person name="Arakawa K."/>
        </authorList>
    </citation>
    <scope>NUCLEOTIDE SEQUENCE</scope>
</reference>
<accession>A0A8X6RRT0</accession>
<name>A0A8X6RRT0_TRICX</name>